<keyword evidence="9" id="KW-0378">Hydrolase</keyword>
<feature type="transmembrane region" description="Helical" evidence="7">
    <location>
        <begin position="87"/>
        <end position="106"/>
    </location>
</feature>
<dbReference type="InterPro" id="IPR050448">
    <property type="entry name" value="OpgB/LTA_synthase_biosynth"/>
</dbReference>
<feature type="transmembrane region" description="Helical" evidence="7">
    <location>
        <begin position="445"/>
        <end position="463"/>
    </location>
</feature>
<comment type="caution">
    <text evidence="9">The sequence shown here is derived from an EMBL/GenBank/DDBJ whole genome shotgun (WGS) entry which is preliminary data.</text>
</comment>
<evidence type="ECO:0000256" key="4">
    <source>
        <dbReference type="ARBA" id="ARBA00022692"/>
    </source>
</evidence>
<dbReference type="GO" id="GO:0016787">
    <property type="term" value="F:hydrolase activity"/>
    <property type="evidence" value="ECO:0007669"/>
    <property type="project" value="UniProtKB-KW"/>
</dbReference>
<feature type="transmembrane region" description="Helical" evidence="7">
    <location>
        <begin position="333"/>
        <end position="349"/>
    </location>
</feature>
<feature type="transmembrane region" description="Helical" evidence="7">
    <location>
        <begin position="56"/>
        <end position="75"/>
    </location>
</feature>
<dbReference type="CDD" id="cd16015">
    <property type="entry name" value="LTA_synthase"/>
    <property type="match status" value="1"/>
</dbReference>
<feature type="transmembrane region" description="Helical" evidence="7">
    <location>
        <begin position="475"/>
        <end position="493"/>
    </location>
</feature>
<dbReference type="Gene3D" id="3.40.720.10">
    <property type="entry name" value="Alkaline Phosphatase, subunit A"/>
    <property type="match status" value="1"/>
</dbReference>
<comment type="subcellular location">
    <subcellularLocation>
        <location evidence="1">Cell membrane</location>
        <topology evidence="1">Multi-pass membrane protein</topology>
    </subcellularLocation>
</comment>
<evidence type="ECO:0000256" key="3">
    <source>
        <dbReference type="ARBA" id="ARBA00022475"/>
    </source>
</evidence>
<keyword evidence="4 7" id="KW-0812">Transmembrane</keyword>
<dbReference type="AlphaFoldDB" id="A0AAP5T9W6"/>
<keyword evidence="3" id="KW-1003">Cell membrane</keyword>
<proteinExistence type="predicted"/>
<dbReference type="Proteomes" id="UP001275867">
    <property type="component" value="Unassembled WGS sequence"/>
</dbReference>
<sequence>MKENYMIFSKITKKSLVAGGISILLLLFSMCSRLLLNVQLPKISEGFSELIRFSSLFRNIGIIGITGALGSTIELKKVSFKGVVKLLCEVLAYTLPITGFVFAVNVQSIQRNTFIAAFLPFLEKTYWFTATILAGSLLLAILGQLKLSPRTIILCLGGISLATFLFSILYPSRNLALMTVWGLLSFLSASLLENEKVQYKFSYVATPVLAILLIAVLILDWKDSGNDLLDALLIVLAFMTVTSWELFPRATNSLTTFKSLVVTRIFLGISLLALNPLVYEVLVKYTLLQIANLTTIYSLLEFYLITLIIGLVAVLIESFGIAKLYSGQRTMQVTLPIAVFVISISYLIYDGLQFLDTGLVSLQTSQGNSLYLALINLFIVTLLYLFIQGIFNRFWYSNFIFIMLMMILSYANYAKLMARDEPIIRPDFGMIKSLPDIAQMVNLKVVYGLIAAFVVVIILAVVLQRFVLKGPIFRWPVRIVVLFLSGFLLFAFAQTENKMNLINWDDEKVTDSNPLMSVLSKAGFSAHPGALEMSTKKYGPAITFMSTVIIKTMDKPSDYSEAQINKVVKKYKKVASQINKTRTNGSLKKQTVIYVLSESYADPRMLPTVKLSANPIPYEQSLEKSNTSGLMYSPSYGGGTANIEFEALTGLSMNNFDPSMATPYVFLVPKVNNLPVITDYFKIKTAIHPYSGVTYNRKNVFKKFGFQHFYSFTGDKLTYTSKLGKSNYVSDDSAYKQLLKQINTTNRGQFIQLSTMQNHMPYTLGTYAKNNFKASGNLTKASLNSVESYVQGLNYTDQDLKMLVSKVSKMKKHVTIVWYGDHLPGLYEGGLVSGKNLTKYDNKLHQTNYFIYSNFKHKKISNTKVVSPNMFTPMMFKQTNTKVDPYVALLTEINKYVPAAERNKFMSASGNYIEYKNLSKKAKSTLKDYKLIQYDITAGNQYSIKNKEFVK</sequence>
<evidence type="ECO:0000313" key="9">
    <source>
        <dbReference type="EMBL" id="MDV7693809.1"/>
    </source>
</evidence>
<dbReference type="InterPro" id="IPR000917">
    <property type="entry name" value="Sulfatase_N"/>
</dbReference>
<gene>
    <name evidence="9" type="ORF">GA842_02715</name>
</gene>
<protein>
    <submittedName>
        <fullName evidence="9">Sulfatase-like hydrolase/transferase</fullName>
    </submittedName>
</protein>
<comment type="pathway">
    <text evidence="2">Cell wall biogenesis; lipoteichoic acid biosynthesis.</text>
</comment>
<feature type="transmembrane region" description="Helical" evidence="7">
    <location>
        <begin position="259"/>
        <end position="282"/>
    </location>
</feature>
<feature type="domain" description="Sulfatase N-terminal" evidence="8">
    <location>
        <begin position="590"/>
        <end position="879"/>
    </location>
</feature>
<dbReference type="EMBL" id="WERX01000006">
    <property type="protein sequence ID" value="MDV7693809.1"/>
    <property type="molecule type" value="Genomic_DNA"/>
</dbReference>
<evidence type="ECO:0000256" key="5">
    <source>
        <dbReference type="ARBA" id="ARBA00022989"/>
    </source>
</evidence>
<evidence type="ECO:0000256" key="1">
    <source>
        <dbReference type="ARBA" id="ARBA00004651"/>
    </source>
</evidence>
<reference evidence="9" key="1">
    <citation type="submission" date="2019-10" db="EMBL/GenBank/DDBJ databases">
        <title>Malate fermentation in French cider.</title>
        <authorList>
            <person name="Cousin F.J."/>
            <person name="Medina Fernandez S."/>
            <person name="Misery B."/>
            <person name="Laplace J.-M."/>
            <person name="Cretenet M."/>
        </authorList>
    </citation>
    <scope>NUCLEOTIDE SEQUENCE</scope>
    <source>
        <strain evidence="9">UCMA15901</strain>
    </source>
</reference>
<evidence type="ECO:0000256" key="7">
    <source>
        <dbReference type="SAM" id="Phobius"/>
    </source>
</evidence>
<organism evidence="9 10">
    <name type="scientific">Pediococcus parvulus</name>
    <dbReference type="NCBI Taxonomy" id="54062"/>
    <lineage>
        <taxon>Bacteria</taxon>
        <taxon>Bacillati</taxon>
        <taxon>Bacillota</taxon>
        <taxon>Bacilli</taxon>
        <taxon>Lactobacillales</taxon>
        <taxon>Lactobacillaceae</taxon>
        <taxon>Pediococcus</taxon>
    </lineage>
</organism>
<feature type="transmembrane region" description="Helical" evidence="7">
    <location>
        <begin position="302"/>
        <end position="321"/>
    </location>
</feature>
<evidence type="ECO:0000256" key="2">
    <source>
        <dbReference type="ARBA" id="ARBA00004936"/>
    </source>
</evidence>
<feature type="transmembrane region" description="Helical" evidence="7">
    <location>
        <begin position="126"/>
        <end position="145"/>
    </location>
</feature>
<evidence type="ECO:0000313" key="10">
    <source>
        <dbReference type="Proteomes" id="UP001275867"/>
    </source>
</evidence>
<evidence type="ECO:0000256" key="6">
    <source>
        <dbReference type="ARBA" id="ARBA00023136"/>
    </source>
</evidence>
<feature type="transmembrane region" description="Helical" evidence="7">
    <location>
        <begin position="175"/>
        <end position="192"/>
    </location>
</feature>
<feature type="transmembrane region" description="Helical" evidence="7">
    <location>
        <begin position="369"/>
        <end position="387"/>
    </location>
</feature>
<accession>A0AAP5T9W6</accession>
<feature type="transmembrane region" description="Helical" evidence="7">
    <location>
        <begin position="394"/>
        <end position="413"/>
    </location>
</feature>
<feature type="transmembrane region" description="Helical" evidence="7">
    <location>
        <begin position="152"/>
        <end position="169"/>
    </location>
</feature>
<dbReference type="PANTHER" id="PTHR47371:SF3">
    <property type="entry name" value="PHOSPHOGLYCEROL TRANSFERASE I"/>
    <property type="match status" value="1"/>
</dbReference>
<evidence type="ECO:0000259" key="8">
    <source>
        <dbReference type="Pfam" id="PF00884"/>
    </source>
</evidence>
<feature type="transmembrane region" description="Helical" evidence="7">
    <location>
        <begin position="201"/>
        <end position="219"/>
    </location>
</feature>
<dbReference type="InterPro" id="IPR017850">
    <property type="entry name" value="Alkaline_phosphatase_core_sf"/>
</dbReference>
<dbReference type="SUPFAM" id="SSF53649">
    <property type="entry name" value="Alkaline phosphatase-like"/>
    <property type="match status" value="1"/>
</dbReference>
<name>A0AAP5T9W6_9LACO</name>
<feature type="transmembrane region" description="Helical" evidence="7">
    <location>
        <begin position="231"/>
        <end position="247"/>
    </location>
</feature>
<dbReference type="Pfam" id="PF00884">
    <property type="entry name" value="Sulfatase"/>
    <property type="match status" value="1"/>
</dbReference>
<keyword evidence="6 7" id="KW-0472">Membrane</keyword>
<keyword evidence="5 7" id="KW-1133">Transmembrane helix</keyword>
<feature type="transmembrane region" description="Helical" evidence="7">
    <location>
        <begin position="16"/>
        <end position="36"/>
    </location>
</feature>
<dbReference type="GO" id="GO:0005886">
    <property type="term" value="C:plasma membrane"/>
    <property type="evidence" value="ECO:0007669"/>
    <property type="project" value="UniProtKB-SubCell"/>
</dbReference>
<dbReference type="PANTHER" id="PTHR47371">
    <property type="entry name" value="LIPOTEICHOIC ACID SYNTHASE"/>
    <property type="match status" value="1"/>
</dbReference>